<feature type="transmembrane region" description="Helical" evidence="6">
    <location>
        <begin position="81"/>
        <end position="98"/>
    </location>
</feature>
<keyword evidence="4 6" id="KW-0472">Membrane</keyword>
<dbReference type="EMBL" id="JBBPCN010000001">
    <property type="protein sequence ID" value="MEK8073599.1"/>
    <property type="molecule type" value="Genomic_DNA"/>
</dbReference>
<feature type="transmembrane region" description="Helical" evidence="6">
    <location>
        <begin position="428"/>
        <end position="447"/>
    </location>
</feature>
<evidence type="ECO:0000256" key="3">
    <source>
        <dbReference type="ARBA" id="ARBA00022989"/>
    </source>
</evidence>
<comment type="caution">
    <text evidence="8">The sequence shown here is derived from an EMBL/GenBank/DDBJ whole genome shotgun (WGS) entry which is preliminary data.</text>
</comment>
<reference evidence="8 9" key="1">
    <citation type="submission" date="2024-03" db="EMBL/GenBank/DDBJ databases">
        <title>Rhodococcus navarretei sp. nov. and Pseudarthrobacter quantumdoti sp. nov., two new species with the ability to biosynthesize Quantum Dots isolated from soil samples at Union Glacier, Antarctica.</title>
        <authorList>
            <person name="Vargas M."/>
        </authorList>
    </citation>
    <scope>NUCLEOTIDE SEQUENCE [LARGE SCALE GENOMIC DNA]</scope>
    <source>
        <strain evidence="8 9">EXRC-4A-4</strain>
    </source>
</reference>
<dbReference type="GO" id="GO:0016874">
    <property type="term" value="F:ligase activity"/>
    <property type="evidence" value="ECO:0007669"/>
    <property type="project" value="UniProtKB-KW"/>
</dbReference>
<feature type="transmembrane region" description="Helical" evidence="6">
    <location>
        <begin position="12"/>
        <end position="32"/>
    </location>
</feature>
<feature type="transmembrane region" description="Helical" evidence="6">
    <location>
        <begin position="252"/>
        <end position="277"/>
    </location>
</feature>
<protein>
    <submittedName>
        <fullName evidence="8">O-antigen ligase family protein</fullName>
    </submittedName>
</protein>
<feature type="transmembrane region" description="Helical" evidence="6">
    <location>
        <begin position="164"/>
        <end position="185"/>
    </location>
</feature>
<keyword evidence="2 6" id="KW-0812">Transmembrane</keyword>
<feature type="transmembrane region" description="Helical" evidence="6">
    <location>
        <begin position="229"/>
        <end position="246"/>
    </location>
</feature>
<dbReference type="Pfam" id="PF04932">
    <property type="entry name" value="Wzy_C"/>
    <property type="match status" value="1"/>
</dbReference>
<organism evidence="8 9">
    <name type="scientific">Rhodococcus navarretei</name>
    <dbReference type="NCBI Taxonomy" id="3128981"/>
    <lineage>
        <taxon>Bacteria</taxon>
        <taxon>Bacillati</taxon>
        <taxon>Actinomycetota</taxon>
        <taxon>Actinomycetes</taxon>
        <taxon>Mycobacteriales</taxon>
        <taxon>Nocardiaceae</taxon>
        <taxon>Rhodococcus</taxon>
    </lineage>
</organism>
<feature type="domain" description="O-antigen ligase-related" evidence="7">
    <location>
        <begin position="250"/>
        <end position="353"/>
    </location>
</feature>
<keyword evidence="8" id="KW-0436">Ligase</keyword>
<evidence type="ECO:0000313" key="9">
    <source>
        <dbReference type="Proteomes" id="UP001456513"/>
    </source>
</evidence>
<dbReference type="RefSeq" id="WP_341442532.1">
    <property type="nucleotide sequence ID" value="NZ_JBBPCN010000001.1"/>
</dbReference>
<evidence type="ECO:0000256" key="4">
    <source>
        <dbReference type="ARBA" id="ARBA00023136"/>
    </source>
</evidence>
<feature type="transmembrane region" description="Helical" evidence="6">
    <location>
        <begin position="289"/>
        <end position="308"/>
    </location>
</feature>
<keyword evidence="9" id="KW-1185">Reference proteome</keyword>
<name>A0ABU9D1W3_9NOCA</name>
<dbReference type="InterPro" id="IPR007016">
    <property type="entry name" value="O-antigen_ligase-rel_domated"/>
</dbReference>
<comment type="subcellular location">
    <subcellularLocation>
        <location evidence="1">Membrane</location>
        <topology evidence="1">Multi-pass membrane protein</topology>
    </subcellularLocation>
</comment>
<feature type="transmembrane region" description="Helical" evidence="6">
    <location>
        <begin position="372"/>
        <end position="393"/>
    </location>
</feature>
<evidence type="ECO:0000256" key="5">
    <source>
        <dbReference type="SAM" id="MobiDB-lite"/>
    </source>
</evidence>
<accession>A0ABU9D1W3</accession>
<sequence>MTTSEPMSIAQRVGWVAIVAIPVLVTFAVIVGGTPAKLAAFALVALTVGAYVGLRHPLYLTRALAFSLGALPFGYVPGTPAPLIFTLTVATILATVIHRTAVSRITWPETTVIALIALSALSVVVTATGPGDFFEFGKWLISTLVVVCLLRMPRDEMAMFGRIYVYAASGAAAFALLIFVGDPAGKLIRYLSILGYGSEEESTRFVYSPTGATSVRLAGTYIDPNAAGIGFVLALMLCILLLRGYLRTALATLLFLSIVLTLSRAALFSVVLGVLLMFAFQQLRARERFAIVGAFLAAFVGALAVPSVRSRVFSSFGNEDAGSSARGDALAEFPGHMQGHWLFGLGWGRPEFVDPATAFEVNFVANSPLLTIYRGGIFTGLAFTAILVAGAVVGYRMLRSGRWELGFYGGTFIGFSVIALQLDFPVVSTPATTTAFSVMLAFVVYAWEKATQNNQNGDNVESTKTKSLLSPEAARPAVS</sequence>
<gene>
    <name evidence="8" type="ORF">AABD04_22380</name>
</gene>
<evidence type="ECO:0000256" key="1">
    <source>
        <dbReference type="ARBA" id="ARBA00004141"/>
    </source>
</evidence>
<evidence type="ECO:0000256" key="2">
    <source>
        <dbReference type="ARBA" id="ARBA00022692"/>
    </source>
</evidence>
<feature type="transmembrane region" description="Helical" evidence="6">
    <location>
        <begin position="110"/>
        <end position="130"/>
    </location>
</feature>
<evidence type="ECO:0000259" key="7">
    <source>
        <dbReference type="Pfam" id="PF04932"/>
    </source>
</evidence>
<proteinExistence type="predicted"/>
<feature type="compositionally biased region" description="Polar residues" evidence="5">
    <location>
        <begin position="454"/>
        <end position="468"/>
    </location>
</feature>
<feature type="region of interest" description="Disordered" evidence="5">
    <location>
        <begin position="454"/>
        <end position="479"/>
    </location>
</feature>
<evidence type="ECO:0000256" key="6">
    <source>
        <dbReference type="SAM" id="Phobius"/>
    </source>
</evidence>
<evidence type="ECO:0000313" key="8">
    <source>
        <dbReference type="EMBL" id="MEK8073599.1"/>
    </source>
</evidence>
<keyword evidence="3 6" id="KW-1133">Transmembrane helix</keyword>
<dbReference type="Proteomes" id="UP001456513">
    <property type="component" value="Unassembled WGS sequence"/>
</dbReference>
<feature type="transmembrane region" description="Helical" evidence="6">
    <location>
        <begin position="38"/>
        <end position="54"/>
    </location>
</feature>
<feature type="transmembrane region" description="Helical" evidence="6">
    <location>
        <begin position="405"/>
        <end position="422"/>
    </location>
</feature>